<dbReference type="OrthoDB" id="9801441at2"/>
<feature type="binding site" evidence="9">
    <location>
        <begin position="36"/>
        <end position="43"/>
    </location>
    <ligand>
        <name>ATP</name>
        <dbReference type="ChEBI" id="CHEBI:30616"/>
        <label>1</label>
    </ligand>
</feature>
<dbReference type="GO" id="GO:0043022">
    <property type="term" value="F:ribosome binding"/>
    <property type="evidence" value="ECO:0007669"/>
    <property type="project" value="UniProtKB-UniRule"/>
</dbReference>
<dbReference type="InterPro" id="IPR043686">
    <property type="entry name" value="Uup"/>
</dbReference>
<dbReference type="AlphaFoldDB" id="A0A0S7B9R3"/>
<dbReference type="GO" id="GO:0005524">
    <property type="term" value="F:ATP binding"/>
    <property type="evidence" value="ECO:0007669"/>
    <property type="project" value="UniProtKB-UniRule"/>
</dbReference>
<evidence type="ECO:0000313" key="12">
    <source>
        <dbReference type="EMBL" id="GAP14151.1"/>
    </source>
</evidence>
<gene>
    <name evidence="9" type="primary">uup</name>
    <name evidence="12" type="ORF">LARV_01917</name>
</gene>
<dbReference type="InterPro" id="IPR051309">
    <property type="entry name" value="ABCF_ATPase"/>
</dbReference>
<dbReference type="Proteomes" id="UP000055060">
    <property type="component" value="Unassembled WGS sequence"/>
</dbReference>
<dbReference type="InterPro" id="IPR003593">
    <property type="entry name" value="AAA+_ATPase"/>
</dbReference>
<name>A0A0S7B9R3_9CHLR</name>
<dbReference type="CDD" id="cd03221">
    <property type="entry name" value="ABCF_EF-3"/>
    <property type="match status" value="2"/>
</dbReference>
<dbReference type="InterPro" id="IPR017871">
    <property type="entry name" value="ABC_transporter-like_CS"/>
</dbReference>
<dbReference type="HAMAP" id="MF_00848">
    <property type="entry name" value="Uup"/>
    <property type="match status" value="1"/>
</dbReference>
<dbReference type="Gene3D" id="1.10.287.380">
    <property type="entry name" value="Valyl-tRNA synthetase, C-terminal domain"/>
    <property type="match status" value="1"/>
</dbReference>
<keyword evidence="4 9" id="KW-0227">DNA damage</keyword>
<dbReference type="PROSITE" id="PS00211">
    <property type="entry name" value="ABC_TRANSPORTER_1"/>
    <property type="match status" value="2"/>
</dbReference>
<dbReference type="EC" id="3.6.1.-" evidence="9"/>
<keyword evidence="5 9" id="KW-0378">Hydrolase</keyword>
<dbReference type="FunFam" id="3.40.50.300:FF:000309">
    <property type="entry name" value="ABC transporter ATP-binding protein"/>
    <property type="match status" value="1"/>
</dbReference>
<evidence type="ECO:0000259" key="11">
    <source>
        <dbReference type="PROSITE" id="PS50893"/>
    </source>
</evidence>
<accession>A0A0S7B9R3</accession>
<evidence type="ECO:0000256" key="6">
    <source>
        <dbReference type="ARBA" id="ARBA00022840"/>
    </source>
</evidence>
<proteinExistence type="inferred from homology"/>
<keyword evidence="8 9" id="KW-0234">DNA repair</keyword>
<dbReference type="GO" id="GO:0005737">
    <property type="term" value="C:cytoplasm"/>
    <property type="evidence" value="ECO:0007669"/>
    <property type="project" value="UniProtKB-SubCell"/>
</dbReference>
<evidence type="ECO:0000256" key="2">
    <source>
        <dbReference type="ARBA" id="ARBA00022737"/>
    </source>
</evidence>
<dbReference type="PANTHER" id="PTHR42855">
    <property type="entry name" value="ABC TRANSPORTER ATP-BINDING SUBUNIT"/>
    <property type="match status" value="1"/>
</dbReference>
<evidence type="ECO:0000313" key="13">
    <source>
        <dbReference type="Proteomes" id="UP000055060"/>
    </source>
</evidence>
<evidence type="ECO:0000256" key="3">
    <source>
        <dbReference type="ARBA" id="ARBA00022741"/>
    </source>
</evidence>
<evidence type="ECO:0000256" key="10">
    <source>
        <dbReference type="SAM" id="MobiDB-lite"/>
    </source>
</evidence>
<dbReference type="Pfam" id="PF16326">
    <property type="entry name" value="ABC_tran_CTD"/>
    <property type="match status" value="1"/>
</dbReference>
<feature type="region of interest" description="Disordered" evidence="10">
    <location>
        <begin position="511"/>
        <end position="531"/>
    </location>
</feature>
<sequence>MALISLQEVSLGFGGPLLLENINLQVEQGERIGLLGLNGVGKSTLLKMIHGDLEPDSGSLVRQQKLRSAYLPQEVPQDLSGMVYEIVASGLNDLAEQNEDAWQQQLQVDQVISRMQLDPQARFEILSAGMKRRVLLGRGLARNPDLLLLDEPTNHLDIDSINWLEDFLAHWVGTLLFVTHDRTFLQKMASRIVELDRGRLFDWNCNYATFLQRKEVMLNAETEQNLLFDKKLAQEEQWIRRGIEARRTRNEGRVRALKRLREIRRERREQPGKVRMQIQEERRSGNLVIEAEHIRYAYEGRDILRDFSTTIRRGDKVGIIGPNGSGKTTLLRLLMGELAPLAGEVNLGTNLEIAYFDQLRGQLDENRSVLDNVGEGRDTIVVNGKSRNIVGYLEDFLFSPDRVHAPISALSGGERNRLLLARLFAHPANLLVLDEPTNDLDIETLEILEDLLLAYSGTLLLVSHDRAFLNNLVTSTISLDGAGNAKETVGGYDDWLRQSQEETVRQAEEKVRKTPAAAKAAPQSNAARPQRLSYKEQRALDSLKQELADLPGRIEALEAEQHRLSAAMANPAFYQRDNAEITRDVGRLHELEVELAQVYQRWEDLESELGE</sequence>
<dbReference type="STRING" id="360412.LARV_01917"/>
<dbReference type="Pfam" id="PF12848">
    <property type="entry name" value="ABC_tran_Xtn"/>
    <property type="match status" value="1"/>
</dbReference>
<keyword evidence="3 9" id="KW-0547">Nucleotide-binding</keyword>
<evidence type="ECO:0000256" key="8">
    <source>
        <dbReference type="ARBA" id="ARBA00023204"/>
    </source>
</evidence>
<dbReference type="SMART" id="SM00382">
    <property type="entry name" value="AAA"/>
    <property type="match status" value="2"/>
</dbReference>
<keyword evidence="13" id="KW-1185">Reference proteome</keyword>
<evidence type="ECO:0000256" key="4">
    <source>
        <dbReference type="ARBA" id="ARBA00022763"/>
    </source>
</evidence>
<keyword evidence="1 9" id="KW-0963">Cytoplasm</keyword>
<protein>
    <recommendedName>
        <fullName evidence="9">ATP-binding protein Uup</fullName>
        <ecNumber evidence="9">3.6.1.-</ecNumber>
    </recommendedName>
</protein>
<dbReference type="InterPro" id="IPR037118">
    <property type="entry name" value="Val-tRNA_synth_C_sf"/>
</dbReference>
<dbReference type="GO" id="GO:0016887">
    <property type="term" value="F:ATP hydrolysis activity"/>
    <property type="evidence" value="ECO:0007669"/>
    <property type="project" value="UniProtKB-UniRule"/>
</dbReference>
<dbReference type="FunFam" id="3.40.50.300:FF:000011">
    <property type="entry name" value="Putative ABC transporter ATP-binding component"/>
    <property type="match status" value="1"/>
</dbReference>
<evidence type="ECO:0000256" key="7">
    <source>
        <dbReference type="ARBA" id="ARBA00023125"/>
    </source>
</evidence>
<comment type="catalytic activity">
    <reaction evidence="9">
        <text>ATP + H2O = ADP + phosphate + H(+)</text>
        <dbReference type="Rhea" id="RHEA:13065"/>
        <dbReference type="ChEBI" id="CHEBI:15377"/>
        <dbReference type="ChEBI" id="CHEBI:15378"/>
        <dbReference type="ChEBI" id="CHEBI:30616"/>
        <dbReference type="ChEBI" id="CHEBI:43474"/>
        <dbReference type="ChEBI" id="CHEBI:456216"/>
    </reaction>
</comment>
<evidence type="ECO:0000256" key="9">
    <source>
        <dbReference type="HAMAP-Rule" id="MF_00848"/>
    </source>
</evidence>
<comment type="subcellular location">
    <subcellularLocation>
        <location evidence="9">Cytoplasm</location>
    </subcellularLocation>
    <text evidence="9">Associates with ribosomes.</text>
</comment>
<dbReference type="InterPro" id="IPR027417">
    <property type="entry name" value="P-loop_NTPase"/>
</dbReference>
<dbReference type="Pfam" id="PF00005">
    <property type="entry name" value="ABC_tran"/>
    <property type="match status" value="2"/>
</dbReference>
<organism evidence="12">
    <name type="scientific">Longilinea arvoryzae</name>
    <dbReference type="NCBI Taxonomy" id="360412"/>
    <lineage>
        <taxon>Bacteria</taxon>
        <taxon>Bacillati</taxon>
        <taxon>Chloroflexota</taxon>
        <taxon>Anaerolineae</taxon>
        <taxon>Anaerolineales</taxon>
        <taxon>Anaerolineaceae</taxon>
        <taxon>Longilinea</taxon>
    </lineage>
</organism>
<dbReference type="GO" id="GO:0003677">
    <property type="term" value="F:DNA binding"/>
    <property type="evidence" value="ECO:0007669"/>
    <property type="project" value="UniProtKB-UniRule"/>
</dbReference>
<keyword evidence="2 9" id="KW-0677">Repeat</keyword>
<dbReference type="InterPro" id="IPR032781">
    <property type="entry name" value="ABC_tran_Xtn"/>
</dbReference>
<keyword evidence="6 9" id="KW-0067">ATP-binding</keyword>
<dbReference type="SUPFAM" id="SSF52540">
    <property type="entry name" value="P-loop containing nucleoside triphosphate hydrolases"/>
    <property type="match status" value="2"/>
</dbReference>
<feature type="domain" description="ABC transporter" evidence="11">
    <location>
        <begin position="4"/>
        <end position="222"/>
    </location>
</feature>
<dbReference type="RefSeq" id="WP_075073438.1">
    <property type="nucleotide sequence ID" value="NZ_DF967972.1"/>
</dbReference>
<dbReference type="EMBL" id="DF967972">
    <property type="protein sequence ID" value="GAP14151.1"/>
    <property type="molecule type" value="Genomic_DNA"/>
</dbReference>
<evidence type="ECO:0000256" key="5">
    <source>
        <dbReference type="ARBA" id="ARBA00022801"/>
    </source>
</evidence>
<dbReference type="PANTHER" id="PTHR42855:SF1">
    <property type="entry name" value="ABC TRANSPORTER DOMAIN-CONTAINING PROTEIN"/>
    <property type="match status" value="1"/>
</dbReference>
<reference evidence="12" key="1">
    <citation type="submission" date="2015-07" db="EMBL/GenBank/DDBJ databases">
        <title>Draft Genome Sequences of Anaerolinea thermolimosa IMO-1, Bellilinea caldifistulae GOMI-1, Leptolinea tardivitalis YMTK-2, Levilinea saccharolytica KIBI-1,Longilinea arvoryzae KOME-1, Previously Described as Members of the Anaerolineaceae (Chloroflexi).</title>
        <authorList>
            <person name="Sekiguchi Y."/>
            <person name="Ohashi A."/>
            <person name="Matsuura N."/>
            <person name="Tourlousse M.D."/>
        </authorList>
    </citation>
    <scope>NUCLEOTIDE SEQUENCE [LARGE SCALE GENOMIC DNA]</scope>
    <source>
        <strain evidence="12">KOME-1</strain>
    </source>
</reference>
<dbReference type="Gene3D" id="3.40.50.300">
    <property type="entry name" value="P-loop containing nucleotide triphosphate hydrolases"/>
    <property type="match status" value="2"/>
</dbReference>
<feature type="domain" description="ABC transporter" evidence="11">
    <location>
        <begin position="289"/>
        <end position="506"/>
    </location>
</feature>
<comment type="similarity">
    <text evidence="9">Belongs to the ABC transporter superfamily. ABCF family. Uup subfamily.</text>
</comment>
<dbReference type="GO" id="GO:0006281">
    <property type="term" value="P:DNA repair"/>
    <property type="evidence" value="ECO:0007669"/>
    <property type="project" value="UniProtKB-KW"/>
</dbReference>
<evidence type="ECO:0000256" key="1">
    <source>
        <dbReference type="ARBA" id="ARBA00022490"/>
    </source>
</evidence>
<dbReference type="InterPro" id="IPR003439">
    <property type="entry name" value="ABC_transporter-like_ATP-bd"/>
</dbReference>
<dbReference type="InterPro" id="IPR032524">
    <property type="entry name" value="ABC_tran_C"/>
</dbReference>
<keyword evidence="7 9" id="KW-0238">DNA-binding</keyword>
<feature type="compositionally biased region" description="Low complexity" evidence="10">
    <location>
        <begin position="515"/>
        <end position="529"/>
    </location>
</feature>
<feature type="binding site" evidence="9">
    <location>
        <begin position="321"/>
        <end position="328"/>
    </location>
    <ligand>
        <name>ATP</name>
        <dbReference type="ChEBI" id="CHEBI:30616"/>
        <label>2</label>
    </ligand>
</feature>
<comment type="function">
    <text evidence="9">Probably plays a role in ribosome assembly or function. May be involved in resolution of branched DNA intermediates that result from template switching in postreplication gaps. Binds DNA and has ATPase activity.</text>
</comment>
<dbReference type="PROSITE" id="PS50893">
    <property type="entry name" value="ABC_TRANSPORTER_2"/>
    <property type="match status" value="2"/>
</dbReference>